<dbReference type="Gene3D" id="1.25.40.10">
    <property type="entry name" value="Tetratricopeptide repeat domain"/>
    <property type="match status" value="1"/>
</dbReference>
<dbReference type="STRING" id="1076937.SAMN04488120_103159"/>
<dbReference type="SMART" id="SM00028">
    <property type="entry name" value="TPR"/>
    <property type="match status" value="3"/>
</dbReference>
<evidence type="ECO:0000256" key="1">
    <source>
        <dbReference type="SAM" id="SignalP"/>
    </source>
</evidence>
<feature type="chain" id="PRO_5011795982" evidence="1">
    <location>
        <begin position="30"/>
        <end position="382"/>
    </location>
</feature>
<evidence type="ECO:0000313" key="3">
    <source>
        <dbReference type="Proteomes" id="UP000199771"/>
    </source>
</evidence>
<gene>
    <name evidence="2" type="ORF">SAMN04488120_103159</name>
</gene>
<keyword evidence="1" id="KW-0732">Signal</keyword>
<dbReference type="EMBL" id="FOOC01000003">
    <property type="protein sequence ID" value="SFF39204.1"/>
    <property type="molecule type" value="Genomic_DNA"/>
</dbReference>
<dbReference type="InterPro" id="IPR019734">
    <property type="entry name" value="TPR_rpt"/>
</dbReference>
<dbReference type="Proteomes" id="UP000199771">
    <property type="component" value="Unassembled WGS sequence"/>
</dbReference>
<dbReference type="SUPFAM" id="SSF48452">
    <property type="entry name" value="TPR-like"/>
    <property type="match status" value="1"/>
</dbReference>
<sequence>MTATAPIRNPRRWRGFCLALALVAGSAHAAPYRPANDDEILERLPPRAAPAPRAAVPDAALAARAARVFIERARRSDDPRDYGYAQGLLQPWWSAPDAPDEILLLRATLQQHQHAFDAALADLDRVLERSPDKAQAWLTRATIHRVRGALDAAAADCERLRTVAPGVVAELCRLAAAAPRDPQGAGAALDALAAAAATQPDPIYAWYQAERAAAAQRRGDLAAAEAAFTAGLARAPWDIGLRAAYADLLLDSGRAAAAAALLDGAAASDTLRLRALLADRALGNEARAAELTAALADAYAALRRRGDAPHLREEALFELKVRADAARALTLAQANWRDQRELADARLLLAAAQAAGDARAIAGLRDWCAANGVRDAWLETRW</sequence>
<evidence type="ECO:0000313" key="2">
    <source>
        <dbReference type="EMBL" id="SFF39204.1"/>
    </source>
</evidence>
<organism evidence="2 3">
    <name type="scientific">Fontimonas thermophila</name>
    <dbReference type="NCBI Taxonomy" id="1076937"/>
    <lineage>
        <taxon>Bacteria</taxon>
        <taxon>Pseudomonadati</taxon>
        <taxon>Pseudomonadota</taxon>
        <taxon>Gammaproteobacteria</taxon>
        <taxon>Nevskiales</taxon>
        <taxon>Nevskiaceae</taxon>
        <taxon>Fontimonas</taxon>
    </lineage>
</organism>
<proteinExistence type="predicted"/>
<accession>A0A1I2IAF7</accession>
<keyword evidence="3" id="KW-1185">Reference proteome</keyword>
<reference evidence="2 3" key="1">
    <citation type="submission" date="2016-10" db="EMBL/GenBank/DDBJ databases">
        <authorList>
            <person name="de Groot N.N."/>
        </authorList>
    </citation>
    <scope>NUCLEOTIDE SEQUENCE [LARGE SCALE GENOMIC DNA]</scope>
    <source>
        <strain evidence="2 3">DSM 23609</strain>
    </source>
</reference>
<dbReference type="InterPro" id="IPR011990">
    <property type="entry name" value="TPR-like_helical_dom_sf"/>
</dbReference>
<feature type="signal peptide" evidence="1">
    <location>
        <begin position="1"/>
        <end position="29"/>
    </location>
</feature>
<protein>
    <submittedName>
        <fullName evidence="2">Uncharacterized protein</fullName>
    </submittedName>
</protein>
<name>A0A1I2IAF7_9GAMM</name>
<dbReference type="AlphaFoldDB" id="A0A1I2IAF7"/>